<sequence>MSRAFSPEIAVDVEAVLATVHSNIGMPLVAHKVLDLMHSGQVNAHALAAVIAQDQALALRVLKLANSPYYGFSRRISTVRDAVVILGDKALRNMVLILAMKGMHNHFGNTERLLWEESAAYAMGARFIAENVPGVHPEEAFMAGLMSNVGEVVSNNDDPQRFLMVFDRCRRQNLCDESSCPELPYPFTVLGAAVLSSWNFSPLLVASLYYVETEDLMGDSEDLLFRLCAVVFLARQLCRSLKLGGYQGSTHPVRAGYSGRALGLDGTALQNLQSDFATFFTENAPTLLYPD</sequence>
<dbReference type="Gene3D" id="1.10.3210.10">
    <property type="entry name" value="Hypothetical protein af1432"/>
    <property type="match status" value="1"/>
</dbReference>
<keyword evidence="3" id="KW-1185">Reference proteome</keyword>
<reference evidence="2" key="2">
    <citation type="submission" date="2006-05" db="EMBL/GenBank/DDBJ databases">
        <title>Sequencing of the draft genome and assembly of Desulfuromonas acetoxidans DSM 684.</title>
        <authorList>
            <consortium name="US DOE Joint Genome Institute (JGI-PGF)"/>
            <person name="Copeland A."/>
            <person name="Lucas S."/>
            <person name="Lapidus A."/>
            <person name="Barry K."/>
            <person name="Detter J.C."/>
            <person name="Glavina del Rio T."/>
            <person name="Hammon N."/>
            <person name="Israni S."/>
            <person name="Dalin E."/>
            <person name="Tice H."/>
            <person name="Bruce D."/>
            <person name="Pitluck S."/>
            <person name="Richardson P."/>
        </authorList>
    </citation>
    <scope>NUCLEOTIDE SEQUENCE [LARGE SCALE GENOMIC DNA]</scope>
    <source>
        <strain evidence="2">DSM 684</strain>
    </source>
</reference>
<dbReference type="SUPFAM" id="SSF109604">
    <property type="entry name" value="HD-domain/PDEase-like"/>
    <property type="match status" value="1"/>
</dbReference>
<comment type="caution">
    <text evidence="2">The sequence shown here is derived from an EMBL/GenBank/DDBJ whole genome shotgun (WGS) entry which is preliminary data.</text>
</comment>
<dbReference type="RefSeq" id="WP_006001211.1">
    <property type="nucleotide sequence ID" value="NZ_AAEW02000012.1"/>
</dbReference>
<protein>
    <submittedName>
        <fullName evidence="2">Signal transduction protein</fullName>
    </submittedName>
</protein>
<dbReference type="PANTHER" id="PTHR33525">
    <property type="match status" value="1"/>
</dbReference>
<dbReference type="AlphaFoldDB" id="Q1JYE1"/>
<dbReference type="InterPro" id="IPR013976">
    <property type="entry name" value="HDOD"/>
</dbReference>
<accession>Q1JYE1</accession>
<reference evidence="2" key="1">
    <citation type="submission" date="2006-05" db="EMBL/GenBank/DDBJ databases">
        <title>Annotation of the draft genome assembly of Desulfuromonas acetoxidans DSM 684.</title>
        <authorList>
            <consortium name="US DOE Joint Genome Institute (JGI-ORNL)"/>
            <person name="Larimer F."/>
            <person name="Land M."/>
            <person name="Hauser L."/>
        </authorList>
    </citation>
    <scope>NUCLEOTIDE SEQUENCE [LARGE SCALE GENOMIC DNA]</scope>
    <source>
        <strain evidence="2">DSM 684</strain>
    </source>
</reference>
<dbReference type="Pfam" id="PF08668">
    <property type="entry name" value="HDOD"/>
    <property type="match status" value="1"/>
</dbReference>
<dbReference type="PROSITE" id="PS51833">
    <property type="entry name" value="HDOD"/>
    <property type="match status" value="1"/>
</dbReference>
<organism evidence="2 3">
    <name type="scientific">Desulfuromonas acetoxidans (strain DSM 684 / 11070)</name>
    <dbReference type="NCBI Taxonomy" id="281689"/>
    <lineage>
        <taxon>Bacteria</taxon>
        <taxon>Pseudomonadati</taxon>
        <taxon>Thermodesulfobacteriota</taxon>
        <taxon>Desulfuromonadia</taxon>
        <taxon>Desulfuromonadales</taxon>
        <taxon>Desulfuromonadaceae</taxon>
        <taxon>Desulfuromonas</taxon>
    </lineage>
</organism>
<dbReference type="OrthoDB" id="9773799at2"/>
<dbReference type="Proteomes" id="UP000005695">
    <property type="component" value="Unassembled WGS sequence"/>
</dbReference>
<dbReference type="EMBL" id="AAEW02000012">
    <property type="protein sequence ID" value="EAT15265.1"/>
    <property type="molecule type" value="Genomic_DNA"/>
</dbReference>
<evidence type="ECO:0000259" key="1">
    <source>
        <dbReference type="PROSITE" id="PS51833"/>
    </source>
</evidence>
<evidence type="ECO:0000313" key="3">
    <source>
        <dbReference type="Proteomes" id="UP000005695"/>
    </source>
</evidence>
<dbReference type="PANTHER" id="PTHR33525:SF3">
    <property type="entry name" value="RIBONUCLEASE Y"/>
    <property type="match status" value="1"/>
</dbReference>
<proteinExistence type="predicted"/>
<dbReference type="InterPro" id="IPR052340">
    <property type="entry name" value="RNase_Y/CdgJ"/>
</dbReference>
<name>Q1JYE1_DESA6</name>
<gene>
    <name evidence="2" type="ORF">Dace_1234</name>
</gene>
<evidence type="ECO:0000313" key="2">
    <source>
        <dbReference type="EMBL" id="EAT15265.1"/>
    </source>
</evidence>
<feature type="domain" description="HDOD" evidence="1">
    <location>
        <begin position="23"/>
        <end position="214"/>
    </location>
</feature>